<gene>
    <name evidence="2" type="ORF">CR513_61095</name>
</gene>
<evidence type="ECO:0000256" key="1">
    <source>
        <dbReference type="SAM" id="MobiDB-lite"/>
    </source>
</evidence>
<feature type="region of interest" description="Disordered" evidence="1">
    <location>
        <begin position="40"/>
        <end position="71"/>
    </location>
</feature>
<keyword evidence="3" id="KW-1185">Reference proteome</keyword>
<feature type="non-terminal residue" evidence="2">
    <location>
        <position position="1"/>
    </location>
</feature>
<dbReference type="AlphaFoldDB" id="A0A371E3W9"/>
<dbReference type="EMBL" id="QJKJ01016620">
    <property type="protein sequence ID" value="RDX60739.1"/>
    <property type="molecule type" value="Genomic_DNA"/>
</dbReference>
<sequence>MMQHSLYFVRDFASISCDIEVVGFFLDSQLCGEKLNTIKPSRGQIGRLGESEISQPKERKEERKSTDQPCQNHDISFVNSWIGLELDNRFLQFKEDIFLLDHLNEFQGILDQMLRMGIKFEDEILRLLLLNSLPKF</sequence>
<name>A0A371E3W9_MUCPR</name>
<organism evidence="2 3">
    <name type="scientific">Mucuna pruriens</name>
    <name type="common">Velvet bean</name>
    <name type="synonym">Dolichos pruriens</name>
    <dbReference type="NCBI Taxonomy" id="157652"/>
    <lineage>
        <taxon>Eukaryota</taxon>
        <taxon>Viridiplantae</taxon>
        <taxon>Streptophyta</taxon>
        <taxon>Embryophyta</taxon>
        <taxon>Tracheophyta</taxon>
        <taxon>Spermatophyta</taxon>
        <taxon>Magnoliopsida</taxon>
        <taxon>eudicotyledons</taxon>
        <taxon>Gunneridae</taxon>
        <taxon>Pentapetalae</taxon>
        <taxon>rosids</taxon>
        <taxon>fabids</taxon>
        <taxon>Fabales</taxon>
        <taxon>Fabaceae</taxon>
        <taxon>Papilionoideae</taxon>
        <taxon>50 kb inversion clade</taxon>
        <taxon>NPAAA clade</taxon>
        <taxon>indigoferoid/millettioid clade</taxon>
        <taxon>Phaseoleae</taxon>
        <taxon>Mucuna</taxon>
    </lineage>
</organism>
<reference evidence="2" key="1">
    <citation type="submission" date="2018-05" db="EMBL/GenBank/DDBJ databases">
        <title>Draft genome of Mucuna pruriens seed.</title>
        <authorList>
            <person name="Nnadi N.E."/>
            <person name="Vos R."/>
            <person name="Hasami M.H."/>
            <person name="Devisetty U.K."/>
            <person name="Aguiy J.C."/>
        </authorList>
    </citation>
    <scope>NUCLEOTIDE SEQUENCE [LARGE SCALE GENOMIC DNA]</scope>
    <source>
        <strain evidence="2">JCA_2017</strain>
    </source>
</reference>
<proteinExistence type="predicted"/>
<evidence type="ECO:0000313" key="3">
    <source>
        <dbReference type="Proteomes" id="UP000257109"/>
    </source>
</evidence>
<evidence type="ECO:0000313" key="2">
    <source>
        <dbReference type="EMBL" id="RDX60739.1"/>
    </source>
</evidence>
<comment type="caution">
    <text evidence="2">The sequence shown here is derived from an EMBL/GenBank/DDBJ whole genome shotgun (WGS) entry which is preliminary data.</text>
</comment>
<feature type="compositionally biased region" description="Basic and acidic residues" evidence="1">
    <location>
        <begin position="55"/>
        <end position="66"/>
    </location>
</feature>
<accession>A0A371E3W9</accession>
<dbReference type="Proteomes" id="UP000257109">
    <property type="component" value="Unassembled WGS sequence"/>
</dbReference>
<dbReference type="OrthoDB" id="1112795at2759"/>
<protein>
    <submittedName>
        <fullName evidence="2">Uncharacterized protein</fullName>
    </submittedName>
</protein>